<comment type="cofactor">
    <cofactor evidence="1 5">
        <name>FAD</name>
        <dbReference type="ChEBI" id="CHEBI:57692"/>
    </cofactor>
</comment>
<feature type="binding site" evidence="5">
    <location>
        <begin position="140"/>
        <end position="143"/>
    </location>
    <ligand>
        <name>FAD</name>
        <dbReference type="ChEBI" id="CHEBI:57692"/>
    </ligand>
</feature>
<dbReference type="VEuPathDB" id="VectorBase:SSCA009352"/>
<dbReference type="InterPro" id="IPR000172">
    <property type="entry name" value="GMC_OxRdtase_N"/>
</dbReference>
<evidence type="ECO:0000259" key="6">
    <source>
        <dbReference type="PROSITE" id="PS00624"/>
    </source>
</evidence>
<dbReference type="Pfam" id="PF05199">
    <property type="entry name" value="GMC_oxred_C"/>
    <property type="match status" value="1"/>
</dbReference>
<dbReference type="InterPro" id="IPR007867">
    <property type="entry name" value="GMC_OxRtase_C"/>
</dbReference>
<dbReference type="SUPFAM" id="SSF51905">
    <property type="entry name" value="FAD/NAD(P)-binding domain"/>
    <property type="match status" value="1"/>
</dbReference>
<dbReference type="InterPro" id="IPR012132">
    <property type="entry name" value="GMC_OxRdtase"/>
</dbReference>
<dbReference type="PROSITE" id="PS00624">
    <property type="entry name" value="GMC_OXRED_2"/>
    <property type="match status" value="1"/>
</dbReference>
<name>A0A131ZVQ6_SARSC</name>
<dbReference type="Pfam" id="PF00732">
    <property type="entry name" value="GMC_oxred_N"/>
    <property type="match status" value="1"/>
</dbReference>
<feature type="binding site" evidence="5">
    <location>
        <position position="132"/>
    </location>
    <ligand>
        <name>FAD</name>
        <dbReference type="ChEBI" id="CHEBI:57692"/>
    </ligand>
</feature>
<dbReference type="OrthoDB" id="269227at2759"/>
<evidence type="ECO:0000313" key="7">
    <source>
        <dbReference type="EMBL" id="KPM02589.1"/>
    </source>
</evidence>
<gene>
    <name evidence="7" type="ORF">QR98_0010050</name>
</gene>
<evidence type="ECO:0000256" key="5">
    <source>
        <dbReference type="PIRSR" id="PIRSR000137-2"/>
    </source>
</evidence>
<dbReference type="PANTHER" id="PTHR11552">
    <property type="entry name" value="GLUCOSE-METHANOL-CHOLINE GMC OXIDOREDUCTASE"/>
    <property type="match status" value="1"/>
</dbReference>
<dbReference type="InterPro" id="IPR036188">
    <property type="entry name" value="FAD/NAD-bd_sf"/>
</dbReference>
<evidence type="ECO:0000256" key="4">
    <source>
        <dbReference type="ARBA" id="ARBA00022827"/>
    </source>
</evidence>
<dbReference type="AlphaFoldDB" id="A0A131ZVQ6"/>
<sequence length="621" mass="70123">MLENIVPFAPVIQSVSPPSLTSQLIAVAVVILQRTLRHNRIKTNRPILDRYDFIVVGSGTAGSILAGRLTENPDWNVLVLEAGGPQTITTDTPSFARQEVSSEVNWGYRTISQLPNAGLAFDGHVAIPRGKVVGGSHNLNYLVYSRGNRKDFDTWSQKFGATGWSYKEVLPYFLRSENNTDVKIVAADPDYHSITGNVPIYTPHSPDGIITLFKDTLIARGVPLIDQNGPSQIGINYFQQTIFPENSTRATTASVFLEPNINRRNLQVLTDAFVTKILFNRTDDGLLVAIGVEYHHQNQTSRVYADREVLLSAGSINSPQLLMLSGIGPRAHLQQFGLETLIDLPVGFNLKDHILVPLDYEILNSSLVTSGIDWTLDNMYRNFINGSGPLSLFPLVYMYFNSRLNSELDWPDLQIDFNVNPLSSNLESLVQPYSERYRDKWRQYYRPYLEKRQRLNVLCFHYRPRSSGRLTLRSSNPYDHPIIDTRYLTDSYDIESMIEVIATGLEIAEMEPLRQYVRLYRQPIPGCELCPDEPNLAKCRSYLECYARTLTTTVGHQVGTCRMGFNRNDSVVNPRLLVHGTKNLRVIDGSIFPIITNGNTNAPIMMIAERAIDLIKDDHHF</sequence>
<comment type="similarity">
    <text evidence="2">Belongs to the GMC oxidoreductase family.</text>
</comment>
<dbReference type="Gene3D" id="3.30.560.10">
    <property type="entry name" value="Glucose Oxidase, domain 3"/>
    <property type="match status" value="1"/>
</dbReference>
<dbReference type="GO" id="GO:0016614">
    <property type="term" value="F:oxidoreductase activity, acting on CH-OH group of donors"/>
    <property type="evidence" value="ECO:0007669"/>
    <property type="project" value="InterPro"/>
</dbReference>
<evidence type="ECO:0000256" key="1">
    <source>
        <dbReference type="ARBA" id="ARBA00001974"/>
    </source>
</evidence>
<evidence type="ECO:0000256" key="2">
    <source>
        <dbReference type="ARBA" id="ARBA00010790"/>
    </source>
</evidence>
<keyword evidence="3" id="KW-0285">Flavoprotein</keyword>
<dbReference type="EMBL" id="JXLN01002314">
    <property type="protein sequence ID" value="KPM02589.1"/>
    <property type="molecule type" value="Genomic_DNA"/>
</dbReference>
<evidence type="ECO:0000313" key="8">
    <source>
        <dbReference type="Proteomes" id="UP000616769"/>
    </source>
</evidence>
<comment type="caution">
    <text evidence="7">The sequence shown here is derived from an EMBL/GenBank/DDBJ whole genome shotgun (WGS) entry which is preliminary data.</text>
</comment>
<reference evidence="7 8" key="1">
    <citation type="journal article" date="2015" name="Parasit. Vectors">
        <title>Draft genome of the scabies mite.</title>
        <authorList>
            <person name="Rider S.D.Jr."/>
            <person name="Morgan M.S."/>
            <person name="Arlian L.G."/>
        </authorList>
    </citation>
    <scope>NUCLEOTIDE SEQUENCE [LARGE SCALE GENOMIC DNA]</scope>
    <source>
        <strain evidence="7">Arlian Lab</strain>
    </source>
</reference>
<dbReference type="PANTHER" id="PTHR11552:SF147">
    <property type="entry name" value="CHOLINE DEHYDROGENASE, MITOCHONDRIAL"/>
    <property type="match status" value="1"/>
</dbReference>
<evidence type="ECO:0000256" key="3">
    <source>
        <dbReference type="ARBA" id="ARBA00022630"/>
    </source>
</evidence>
<accession>A0A131ZVQ6</accession>
<dbReference type="GO" id="GO:0050660">
    <property type="term" value="F:flavin adenine dinucleotide binding"/>
    <property type="evidence" value="ECO:0007669"/>
    <property type="project" value="InterPro"/>
</dbReference>
<feature type="binding site" evidence="5">
    <location>
        <position position="274"/>
    </location>
    <ligand>
        <name>FAD</name>
        <dbReference type="ChEBI" id="CHEBI:57692"/>
    </ligand>
</feature>
<proteinExistence type="inferred from homology"/>
<dbReference type="Gene3D" id="3.50.50.60">
    <property type="entry name" value="FAD/NAD(P)-binding domain"/>
    <property type="match status" value="1"/>
</dbReference>
<organism evidence="7 8">
    <name type="scientific">Sarcoptes scabiei</name>
    <name type="common">Itch mite</name>
    <name type="synonym">Acarus scabiei</name>
    <dbReference type="NCBI Taxonomy" id="52283"/>
    <lineage>
        <taxon>Eukaryota</taxon>
        <taxon>Metazoa</taxon>
        <taxon>Ecdysozoa</taxon>
        <taxon>Arthropoda</taxon>
        <taxon>Chelicerata</taxon>
        <taxon>Arachnida</taxon>
        <taxon>Acari</taxon>
        <taxon>Acariformes</taxon>
        <taxon>Sarcoptiformes</taxon>
        <taxon>Astigmata</taxon>
        <taxon>Psoroptidia</taxon>
        <taxon>Sarcoptoidea</taxon>
        <taxon>Sarcoptidae</taxon>
        <taxon>Sarcoptinae</taxon>
        <taxon>Sarcoptes</taxon>
    </lineage>
</organism>
<protein>
    <submittedName>
        <fullName evidence="7">Glucose dehydrogenase-like protein 1</fullName>
    </submittedName>
</protein>
<dbReference type="SUPFAM" id="SSF54373">
    <property type="entry name" value="FAD-linked reductases, C-terminal domain"/>
    <property type="match status" value="1"/>
</dbReference>
<dbReference type="Proteomes" id="UP000616769">
    <property type="component" value="Unassembled WGS sequence"/>
</dbReference>
<dbReference type="PIRSF" id="PIRSF000137">
    <property type="entry name" value="Alcohol_oxidase"/>
    <property type="match status" value="1"/>
</dbReference>
<feature type="domain" description="Glucose-methanol-choline oxidoreductase N-terminal" evidence="6">
    <location>
        <begin position="314"/>
        <end position="328"/>
    </location>
</feature>
<keyword evidence="4 5" id="KW-0274">FAD</keyword>
<feature type="binding site" evidence="5">
    <location>
        <position position="589"/>
    </location>
    <ligand>
        <name>FAD</name>
        <dbReference type="ChEBI" id="CHEBI:57692"/>
    </ligand>
</feature>